<sequence>MKIIRAGAVGAVLCGALIAVPGVAQAAPIVPFQINPALYGNPNGSFDVPAFRCGIERTGPGVITVTGTQRDNWGCLLNTPLRWANLSTGRTGAARTSHGLNGHPPEAVVRSGRGRVVLILDARLPMTPGVATLDVR</sequence>
<accession>A0AA97CY96</accession>
<name>A0AA97CY96_9ACTN</name>
<evidence type="ECO:0000313" key="2">
    <source>
        <dbReference type="EMBL" id="WOC13344.1"/>
    </source>
</evidence>
<reference evidence="2" key="1">
    <citation type="submission" date="2023-06" db="EMBL/GenBank/DDBJ databases">
        <title>Gordonia sp. nov. and Pseudochrobactrum sp. nov., two species isolated from the burying beetle Nicrophorus vespilloides.</title>
        <authorList>
            <person name="Poehlein A."/>
            <person name="Guzman J."/>
            <person name="Daniel R."/>
            <person name="Vilcinskas A."/>
        </authorList>
    </citation>
    <scope>NUCLEOTIDE SEQUENCE</scope>
    <source>
        <strain evidence="2">MP11Mi</strain>
    </source>
</reference>
<keyword evidence="1" id="KW-0732">Signal</keyword>
<dbReference type="RefSeq" id="WP_420039172.1">
    <property type="nucleotide sequence ID" value="NZ_CP128986.1"/>
</dbReference>
<gene>
    <name evidence="2" type="ORF">MP11Mi_24450</name>
</gene>
<evidence type="ECO:0008006" key="3">
    <source>
        <dbReference type="Google" id="ProtNLM"/>
    </source>
</evidence>
<protein>
    <recommendedName>
        <fullName evidence="3">Secreted protein</fullName>
    </recommendedName>
</protein>
<feature type="chain" id="PRO_5041731244" description="Secreted protein" evidence="1">
    <location>
        <begin position="27"/>
        <end position="136"/>
    </location>
</feature>
<feature type="signal peptide" evidence="1">
    <location>
        <begin position="1"/>
        <end position="26"/>
    </location>
</feature>
<dbReference type="EMBL" id="CP128986">
    <property type="protein sequence ID" value="WOC13344.1"/>
    <property type="molecule type" value="Genomic_DNA"/>
</dbReference>
<evidence type="ECO:0000256" key="1">
    <source>
        <dbReference type="SAM" id="SignalP"/>
    </source>
</evidence>
<dbReference type="AlphaFoldDB" id="A0AA97CY96"/>
<organism evidence="2">
    <name type="scientific">Gordonia sp. MP11Mi</name>
    <dbReference type="NCBI Taxonomy" id="3022769"/>
    <lineage>
        <taxon>Bacteria</taxon>
        <taxon>Bacillati</taxon>
        <taxon>Actinomycetota</taxon>
        <taxon>Actinomycetes</taxon>
        <taxon>Mycobacteriales</taxon>
        <taxon>Gordoniaceae</taxon>
        <taxon>Gordonia</taxon>
    </lineage>
</organism>
<proteinExistence type="predicted"/>